<dbReference type="GO" id="GO:0016787">
    <property type="term" value="F:hydrolase activity"/>
    <property type="evidence" value="ECO:0007669"/>
    <property type="project" value="UniProtKB-KW"/>
</dbReference>
<reference evidence="6 7" key="1">
    <citation type="journal article" date="2016" name="Genome Announc.">
        <title>Draft Whole-Genome Sequence of Trichoderma gamsii T6085, a Promising Biocontrol Agent of Fusarium Head Blight on Wheat.</title>
        <authorList>
            <person name="Baroncelli R."/>
            <person name="Zapparata A."/>
            <person name="Piaggeschi G."/>
            <person name="Sarrocco S."/>
            <person name="Vannacci G."/>
        </authorList>
    </citation>
    <scope>NUCLEOTIDE SEQUENCE [LARGE SCALE GENOMIC DNA]</scope>
    <source>
        <strain evidence="6 7">T6085</strain>
    </source>
</reference>
<gene>
    <name evidence="6" type="ORF">TGAM01_v211123</name>
</gene>
<evidence type="ECO:0000313" key="6">
    <source>
        <dbReference type="EMBL" id="PON20006.1"/>
    </source>
</evidence>
<evidence type="ECO:0000259" key="5">
    <source>
        <dbReference type="SMART" id="SM00849"/>
    </source>
</evidence>
<keyword evidence="3" id="KW-0378">Hydrolase</keyword>
<dbReference type="SUPFAM" id="SSF56281">
    <property type="entry name" value="Metallo-hydrolase/oxidoreductase"/>
    <property type="match status" value="1"/>
</dbReference>
<dbReference type="InterPro" id="IPR036866">
    <property type="entry name" value="RibonucZ/Hydroxyglut_hydro"/>
</dbReference>
<keyword evidence="2" id="KW-0479">Metal-binding</keyword>
<evidence type="ECO:0000256" key="2">
    <source>
        <dbReference type="ARBA" id="ARBA00022723"/>
    </source>
</evidence>
<keyword evidence="4" id="KW-0862">Zinc</keyword>
<organism evidence="6 7">
    <name type="scientific">Trichoderma gamsii</name>
    <dbReference type="NCBI Taxonomy" id="398673"/>
    <lineage>
        <taxon>Eukaryota</taxon>
        <taxon>Fungi</taxon>
        <taxon>Dikarya</taxon>
        <taxon>Ascomycota</taxon>
        <taxon>Pezizomycotina</taxon>
        <taxon>Sordariomycetes</taxon>
        <taxon>Hypocreomycetidae</taxon>
        <taxon>Hypocreales</taxon>
        <taxon>Hypocreaceae</taxon>
        <taxon>Trichoderma</taxon>
    </lineage>
</organism>
<evidence type="ECO:0000256" key="3">
    <source>
        <dbReference type="ARBA" id="ARBA00022801"/>
    </source>
</evidence>
<dbReference type="Proteomes" id="UP000054821">
    <property type="component" value="Unassembled WGS sequence"/>
</dbReference>
<accession>A0A2P4Z6U4</accession>
<dbReference type="CDD" id="cd07730">
    <property type="entry name" value="metallo-hydrolase-like_MBL-fold"/>
    <property type="match status" value="1"/>
</dbReference>
<dbReference type="InterPro" id="IPR001279">
    <property type="entry name" value="Metallo-B-lactamas"/>
</dbReference>
<comment type="similarity">
    <text evidence="1">Belongs to the metallo-beta-lactamase superfamily.</text>
</comment>
<dbReference type="RefSeq" id="XP_018655782.1">
    <property type="nucleotide sequence ID" value="XM_018811008.1"/>
</dbReference>
<comment type="caution">
    <text evidence="6">The sequence shown here is derived from an EMBL/GenBank/DDBJ whole genome shotgun (WGS) entry which is preliminary data.</text>
</comment>
<evidence type="ECO:0000256" key="4">
    <source>
        <dbReference type="ARBA" id="ARBA00022833"/>
    </source>
</evidence>
<dbReference type="InterPro" id="IPR051013">
    <property type="entry name" value="MBL_superfamily_lactonases"/>
</dbReference>
<dbReference type="GO" id="GO:0046872">
    <property type="term" value="F:metal ion binding"/>
    <property type="evidence" value="ECO:0007669"/>
    <property type="project" value="UniProtKB-KW"/>
</dbReference>
<sequence length="307" mass="33556">MPASSPSTLPAGHVSVNVAFVSNALLSGLLMSRFSKPNIRGMETLQPIPSSSYFIEHPSGRRLMFDLGPRKDLENLSPMLSKRMAKGGWQAEITQEVPEALQQHGIPIESIENVIWSHWHWDHVGNMSKLPQSIGLVVGPGFTKAMVPGYPENPSSPILESDYSGRMLIELNDFGLTVGGLPAYDYFGDGSLYILSTPGHATGHLSALARTSEGANSPFAGISDHLNGESAASDPATAMASLQMLQQLDKDNGNVFFTVAHDKFLLEVVGLFPKWANEWRSRDWAKQARWLFLRDLAEEKGLITANT</sequence>
<proteinExistence type="inferred from homology"/>
<dbReference type="AlphaFoldDB" id="A0A2P4Z6U4"/>
<evidence type="ECO:0000256" key="1">
    <source>
        <dbReference type="ARBA" id="ARBA00007749"/>
    </source>
</evidence>
<dbReference type="Pfam" id="PF00753">
    <property type="entry name" value="Lactamase_B"/>
    <property type="match status" value="1"/>
</dbReference>
<protein>
    <submittedName>
        <fullName evidence="6">Metallo-beta-lactamase superfamily protein</fullName>
    </submittedName>
</protein>
<dbReference type="SMART" id="SM00849">
    <property type="entry name" value="Lactamase_B"/>
    <property type="match status" value="1"/>
</dbReference>
<name>A0A2P4Z6U4_9HYPO</name>
<dbReference type="PANTHER" id="PTHR42978">
    <property type="entry name" value="QUORUM-QUENCHING LACTONASE YTNP-RELATED-RELATED"/>
    <property type="match status" value="1"/>
</dbReference>
<dbReference type="EMBL" id="JPDN02000097">
    <property type="protein sequence ID" value="PON20006.1"/>
    <property type="molecule type" value="Genomic_DNA"/>
</dbReference>
<evidence type="ECO:0000313" key="7">
    <source>
        <dbReference type="Proteomes" id="UP000054821"/>
    </source>
</evidence>
<dbReference type="Gene3D" id="3.60.15.10">
    <property type="entry name" value="Ribonuclease Z/Hydroxyacylglutathione hydrolase-like"/>
    <property type="match status" value="1"/>
</dbReference>
<keyword evidence="7" id="KW-1185">Reference proteome</keyword>
<dbReference type="PANTHER" id="PTHR42978:SF5">
    <property type="entry name" value="METALLO-BETA-LACTAMASE DOMAIN-CONTAINING PROTEIN"/>
    <property type="match status" value="1"/>
</dbReference>
<dbReference type="STRING" id="398673.A0A2P4Z6U4"/>
<feature type="domain" description="Metallo-beta-lactamase" evidence="5">
    <location>
        <begin position="49"/>
        <end position="261"/>
    </location>
</feature>
<dbReference type="GeneID" id="29991091"/>